<dbReference type="GO" id="GO:0016485">
    <property type="term" value="P:protein processing"/>
    <property type="evidence" value="ECO:0007669"/>
    <property type="project" value="InterPro"/>
</dbReference>
<evidence type="ECO:0000259" key="12">
    <source>
        <dbReference type="Pfam" id="PF18266"/>
    </source>
</evidence>
<keyword evidence="14" id="KW-1185">Reference proteome</keyword>
<evidence type="ECO:0000256" key="7">
    <source>
        <dbReference type="ARBA" id="ARBA00022989"/>
    </source>
</evidence>
<keyword evidence="6" id="KW-0914">Notch signaling pathway</keyword>
<dbReference type="SUPFAM" id="SSF53187">
    <property type="entry name" value="Zn-dependent exopeptidases"/>
    <property type="match status" value="1"/>
</dbReference>
<evidence type="ECO:0000256" key="1">
    <source>
        <dbReference type="ARBA" id="ARBA00004479"/>
    </source>
</evidence>
<evidence type="ECO:0000256" key="8">
    <source>
        <dbReference type="ARBA" id="ARBA00023136"/>
    </source>
</evidence>
<comment type="caution">
    <text evidence="13">The sequence shown here is derived from an EMBL/GenBank/DDBJ whole genome shotgun (WGS) entry which is preliminary data.</text>
</comment>
<keyword evidence="9" id="KW-0325">Glycoprotein</keyword>
<evidence type="ECO:0000256" key="10">
    <source>
        <dbReference type="SAM" id="Phobius"/>
    </source>
</evidence>
<dbReference type="OrthoDB" id="755951at2759"/>
<comment type="similarity">
    <text evidence="2">Belongs to the nicastrin family.</text>
</comment>
<dbReference type="InterPro" id="IPR041084">
    <property type="entry name" value="Ncstrn_small"/>
</dbReference>
<keyword evidence="4 10" id="KW-0812">Transmembrane</keyword>
<keyword evidence="7 10" id="KW-1133">Transmembrane helix</keyword>
<evidence type="ECO:0000256" key="3">
    <source>
        <dbReference type="ARBA" id="ARBA00015303"/>
    </source>
</evidence>
<proteinExistence type="inferred from homology"/>
<sequence length="680" mass="76957">MLTVNCIVIVLFYLSLIIFKGNGDRIKDTMFEDIYSSLACYRRMNATHQIGCSSKRGGSTGVVHYCEQIEDLQFILKSGTAGPYIPVISTTLFKPSTVELLIKQNDKVSGLLVYNSKDFELKVDYFSHDKTCPNNEFNFHGSCKSWNPKGTGLLYADIPFPIFYVEHENDTMLIKECFTKFNNFSYPTQKDRSLCSLELDSFMYATTSTPTCKRRSNIVTNLNPIRLCDPLGDHNVWASLFPLVKGPEGQTEPIKDFDYIIIAARLDTTSLFDKTTGAESPVTGIVTLMSIAKLLKDMVGTWDENVKTNVLFILFNGETYDYIGSQRFLYDMERGKFPVDLPYDNTYLPIIYPNNVSLYIEISQLSKGARLYTHSLTETKKIANFISKLNSTSKTVPVVDIYDSLPPSSLHTFIRGKHAIEGIILANHEIEYVNHYYNSLYDIDENIEYKYQNNSDSYNNTLQQYIGDVATMVAQSVYEEIMNKKYTGSKTVDLSLINELFHCYLEDPNCKVHKAIQKAKLPKTPVSLYVGVDTVDTFISDLTSLTLAWLTGDVVGQSGPNCTNLNKDHVYKYFNMSSSMNDLDNMTCYRATVNRTEAVSPAFIIPDYDWSSNQYSSWSESSWHSLGVRMFLKPSAAHENTTIAIGSMMMVLSFTLVYFIKSRSNILFPPTILSDPPANC</sequence>
<dbReference type="InterPro" id="IPR008710">
    <property type="entry name" value="Nicastrin"/>
</dbReference>
<evidence type="ECO:0000256" key="4">
    <source>
        <dbReference type="ARBA" id="ARBA00022692"/>
    </source>
</evidence>
<evidence type="ECO:0000313" key="13">
    <source>
        <dbReference type="EMBL" id="KAF7286284.1"/>
    </source>
</evidence>
<dbReference type="Gene3D" id="3.40.630.10">
    <property type="entry name" value="Zn peptidases"/>
    <property type="match status" value="1"/>
</dbReference>
<name>A0A834IS34_RHYFE</name>
<keyword evidence="5 11" id="KW-0732">Signal</keyword>
<dbReference type="Pfam" id="PF05450">
    <property type="entry name" value="Nicastrin"/>
    <property type="match status" value="1"/>
</dbReference>
<evidence type="ECO:0000256" key="5">
    <source>
        <dbReference type="ARBA" id="ARBA00022729"/>
    </source>
</evidence>
<dbReference type="AlphaFoldDB" id="A0A834IS34"/>
<dbReference type="GO" id="GO:0007220">
    <property type="term" value="P:Notch receptor processing"/>
    <property type="evidence" value="ECO:0007669"/>
    <property type="project" value="TreeGrafter"/>
</dbReference>
<feature type="transmembrane region" description="Helical" evidence="10">
    <location>
        <begin position="642"/>
        <end position="660"/>
    </location>
</feature>
<evidence type="ECO:0000256" key="11">
    <source>
        <dbReference type="SAM" id="SignalP"/>
    </source>
</evidence>
<comment type="subcellular location">
    <subcellularLocation>
        <location evidence="1">Membrane</location>
        <topology evidence="1">Single-pass type I membrane protein</topology>
    </subcellularLocation>
</comment>
<dbReference type="PANTHER" id="PTHR21092">
    <property type="entry name" value="NICASTRIN"/>
    <property type="match status" value="1"/>
</dbReference>
<dbReference type="PANTHER" id="PTHR21092:SF0">
    <property type="entry name" value="NICASTRIN"/>
    <property type="match status" value="1"/>
</dbReference>
<dbReference type="Proteomes" id="UP000625711">
    <property type="component" value="Unassembled WGS sequence"/>
</dbReference>
<evidence type="ECO:0000256" key="9">
    <source>
        <dbReference type="ARBA" id="ARBA00023180"/>
    </source>
</evidence>
<feature type="chain" id="PRO_5032841443" description="Nicastrin" evidence="11">
    <location>
        <begin position="24"/>
        <end position="680"/>
    </location>
</feature>
<gene>
    <name evidence="13" type="ORF">GWI33_006157</name>
</gene>
<keyword evidence="8 10" id="KW-0472">Membrane</keyword>
<dbReference type="GO" id="GO:0007219">
    <property type="term" value="P:Notch signaling pathway"/>
    <property type="evidence" value="ECO:0007669"/>
    <property type="project" value="UniProtKB-KW"/>
</dbReference>
<accession>A0A834IS34</accession>
<feature type="signal peptide" evidence="11">
    <location>
        <begin position="1"/>
        <end position="23"/>
    </location>
</feature>
<evidence type="ECO:0000313" key="14">
    <source>
        <dbReference type="Proteomes" id="UP000625711"/>
    </source>
</evidence>
<reference evidence="13" key="1">
    <citation type="submission" date="2020-08" db="EMBL/GenBank/DDBJ databases">
        <title>Genome sequencing and assembly of the red palm weevil Rhynchophorus ferrugineus.</title>
        <authorList>
            <person name="Dias G.B."/>
            <person name="Bergman C.M."/>
            <person name="Manee M."/>
        </authorList>
    </citation>
    <scope>NUCLEOTIDE SEQUENCE</scope>
    <source>
        <strain evidence="13">AA-2017</strain>
        <tissue evidence="13">Whole larva</tissue>
    </source>
</reference>
<dbReference type="EMBL" id="JAACXV010000030">
    <property type="protein sequence ID" value="KAF7286284.1"/>
    <property type="molecule type" value="Genomic_DNA"/>
</dbReference>
<protein>
    <recommendedName>
        <fullName evidence="3">Nicastrin</fullName>
    </recommendedName>
</protein>
<dbReference type="Pfam" id="PF18266">
    <property type="entry name" value="Ncstrn_small"/>
    <property type="match status" value="1"/>
</dbReference>
<organism evidence="13 14">
    <name type="scientific">Rhynchophorus ferrugineus</name>
    <name type="common">Red palm weevil</name>
    <name type="synonym">Curculio ferrugineus</name>
    <dbReference type="NCBI Taxonomy" id="354439"/>
    <lineage>
        <taxon>Eukaryota</taxon>
        <taxon>Metazoa</taxon>
        <taxon>Ecdysozoa</taxon>
        <taxon>Arthropoda</taxon>
        <taxon>Hexapoda</taxon>
        <taxon>Insecta</taxon>
        <taxon>Pterygota</taxon>
        <taxon>Neoptera</taxon>
        <taxon>Endopterygota</taxon>
        <taxon>Coleoptera</taxon>
        <taxon>Polyphaga</taxon>
        <taxon>Cucujiformia</taxon>
        <taxon>Curculionidae</taxon>
        <taxon>Dryophthorinae</taxon>
        <taxon>Rhynchophorus</taxon>
    </lineage>
</organism>
<dbReference type="GO" id="GO:0005886">
    <property type="term" value="C:plasma membrane"/>
    <property type="evidence" value="ECO:0007669"/>
    <property type="project" value="TreeGrafter"/>
</dbReference>
<evidence type="ECO:0000256" key="6">
    <source>
        <dbReference type="ARBA" id="ARBA00022976"/>
    </source>
</evidence>
<feature type="domain" description="Nicastrin small lobe" evidence="12">
    <location>
        <begin position="39"/>
        <end position="205"/>
    </location>
</feature>
<evidence type="ECO:0000256" key="2">
    <source>
        <dbReference type="ARBA" id="ARBA00007717"/>
    </source>
</evidence>